<dbReference type="Proteomes" id="UP000326202">
    <property type="component" value="Chromosome"/>
</dbReference>
<name>A0A5J6MCD7_9PROT</name>
<gene>
    <name evidence="1" type="ORF">FRZ44_02320</name>
</gene>
<organism evidence="1 2">
    <name type="scientific">Hypericibacter terrae</name>
    <dbReference type="NCBI Taxonomy" id="2602015"/>
    <lineage>
        <taxon>Bacteria</taxon>
        <taxon>Pseudomonadati</taxon>
        <taxon>Pseudomonadota</taxon>
        <taxon>Alphaproteobacteria</taxon>
        <taxon>Rhodospirillales</taxon>
        <taxon>Dongiaceae</taxon>
        <taxon>Hypericibacter</taxon>
    </lineage>
</organism>
<dbReference type="EMBL" id="CP042906">
    <property type="protein sequence ID" value="QEX14953.1"/>
    <property type="molecule type" value="Genomic_DNA"/>
</dbReference>
<dbReference type="AlphaFoldDB" id="A0A5J6MCD7"/>
<evidence type="ECO:0000313" key="1">
    <source>
        <dbReference type="EMBL" id="QEX14953.1"/>
    </source>
</evidence>
<keyword evidence="2" id="KW-1185">Reference proteome</keyword>
<proteinExistence type="predicted"/>
<sequence length="122" mass="13361">MITQSQIFPVDWNGSVFDASWPFSENQVLLSVNGEDILMRPFLLLPLILLALPMAGCSGPTVTESSADGVVIRQLAVADDFPKIQAQADSECDKHSKIAQFVRYSDETLLGPRNAYFDCVAP</sequence>
<protein>
    <submittedName>
        <fullName evidence="1">Uncharacterized protein</fullName>
    </submittedName>
</protein>
<accession>A0A5J6MCD7</accession>
<reference evidence="1 2" key="1">
    <citation type="submission" date="2019-08" db="EMBL/GenBank/DDBJ databases">
        <title>Hyperibacter terrae gen. nov., sp. nov. and Hyperibacter viscosus sp. nov., two new members in the family Rhodospirillaceae isolated from the rhizosphere of Hypericum perforatum.</title>
        <authorList>
            <person name="Noviana Z."/>
        </authorList>
    </citation>
    <scope>NUCLEOTIDE SEQUENCE [LARGE SCALE GENOMIC DNA]</scope>
    <source>
        <strain evidence="1 2">R5913</strain>
    </source>
</reference>
<dbReference type="KEGG" id="htq:FRZ44_02320"/>
<evidence type="ECO:0000313" key="2">
    <source>
        <dbReference type="Proteomes" id="UP000326202"/>
    </source>
</evidence>